<evidence type="ECO:0000256" key="3">
    <source>
        <dbReference type="ARBA" id="ARBA00022630"/>
    </source>
</evidence>
<keyword evidence="3" id="KW-0285">Flavoprotein</keyword>
<comment type="similarity">
    <text evidence="2">Belongs to the class-III pyridine nucleotide-disulfide oxidoreductase family.</text>
</comment>
<dbReference type="InterPro" id="IPR016156">
    <property type="entry name" value="FAD/NAD-linked_Rdtase_dimer_sf"/>
</dbReference>
<dbReference type="Pfam" id="PF00581">
    <property type="entry name" value="Rhodanese"/>
    <property type="match status" value="1"/>
</dbReference>
<dbReference type="PRINTS" id="PR00368">
    <property type="entry name" value="FADPNR"/>
</dbReference>
<dbReference type="SUPFAM" id="SSF52821">
    <property type="entry name" value="Rhodanese/Cell cycle control phosphatase"/>
    <property type="match status" value="1"/>
</dbReference>
<evidence type="ECO:0000259" key="7">
    <source>
        <dbReference type="PROSITE" id="PS50206"/>
    </source>
</evidence>
<evidence type="ECO:0000256" key="5">
    <source>
        <dbReference type="ARBA" id="ARBA00023002"/>
    </source>
</evidence>
<accession>A0A2S0K2T3</accession>
<dbReference type="InterPro" id="IPR036188">
    <property type="entry name" value="FAD/NAD-bd_sf"/>
</dbReference>
<dbReference type="GO" id="GO:0016491">
    <property type="term" value="F:oxidoreductase activity"/>
    <property type="evidence" value="ECO:0007669"/>
    <property type="project" value="UniProtKB-KW"/>
</dbReference>
<dbReference type="Gene3D" id="3.50.50.60">
    <property type="entry name" value="FAD/NAD(P)-binding domain"/>
    <property type="match status" value="2"/>
</dbReference>
<protein>
    <submittedName>
        <fullName evidence="8">Pyridine nucleotide-disulfide oxidoreductase</fullName>
    </submittedName>
</protein>
<dbReference type="SUPFAM" id="SSF55424">
    <property type="entry name" value="FAD/NAD-linked reductases, dimerisation (C-terminal) domain"/>
    <property type="match status" value="1"/>
</dbReference>
<dbReference type="GeneID" id="48277709"/>
<evidence type="ECO:0000313" key="8">
    <source>
        <dbReference type="EMBL" id="AVK97677.1"/>
    </source>
</evidence>
<organism evidence="8 9">
    <name type="scientific">Lysinibacillus sphaericus</name>
    <name type="common">Bacillus sphaericus</name>
    <dbReference type="NCBI Taxonomy" id="1421"/>
    <lineage>
        <taxon>Bacteria</taxon>
        <taxon>Bacillati</taxon>
        <taxon>Bacillota</taxon>
        <taxon>Bacilli</taxon>
        <taxon>Bacillales</taxon>
        <taxon>Bacillaceae</taxon>
        <taxon>Lysinibacillus</taxon>
    </lineage>
</organism>
<feature type="domain" description="Rhodanese" evidence="7">
    <location>
        <begin position="462"/>
        <end position="546"/>
    </location>
</feature>
<name>A0A2S0K2T3_LYSSH</name>
<dbReference type="InterPro" id="IPR001763">
    <property type="entry name" value="Rhodanese-like_dom"/>
</dbReference>
<dbReference type="InterPro" id="IPR004099">
    <property type="entry name" value="Pyr_nucl-diS_OxRdtase_dimer"/>
</dbReference>
<dbReference type="InterPro" id="IPR036873">
    <property type="entry name" value="Rhodanese-like_dom_sf"/>
</dbReference>
<keyword evidence="4" id="KW-0274">FAD</keyword>
<dbReference type="SMART" id="SM00450">
    <property type="entry name" value="RHOD"/>
    <property type="match status" value="1"/>
</dbReference>
<proteinExistence type="inferred from homology"/>
<evidence type="ECO:0000256" key="4">
    <source>
        <dbReference type="ARBA" id="ARBA00022827"/>
    </source>
</evidence>
<dbReference type="Pfam" id="PF02852">
    <property type="entry name" value="Pyr_redox_dim"/>
    <property type="match status" value="1"/>
</dbReference>
<dbReference type="InterPro" id="IPR050260">
    <property type="entry name" value="FAD-bd_OxRdtase"/>
</dbReference>
<sequence length="564" mass="61334">MMKKIIIIGGVAGGASAAARIRRLDEQAEIIMFEKGPHVSFSNCSLPFYLSGVVEDSKRLLMMTPESFESKYKIDARVNSEVIAINRHEKSVTIRSTQTGELSTEVYDELILSPGASPIVPNLQGTDLPHVFTVRNVVDIEQLQQAIVKKDAQNIAVIGGGFIGVEVAENLRLAGRGVTLVEFAPQILTPFDEDMVQILHKELLDHGVNLIVGDGLAEITTDSITLNSGKTMDADIVVLAIGVRPETTLAVEAGLEIGATGAIKVNQNYQTNDPSIYAIGDAIEVYHRLMNKATRLALAGPAQKQARAAADHIYGITSANKGVIGSSSIQVFDYAAAATGLNERTAKQMGLPVDAVYIIAPDKVGLMPTSNPLHFKLIYEVPTGRIVGAQAIGKGNADKRIDVIATLMTMNGTIEDLKELELSYSPMFSTAKDVVNLAALVATNIMAGRFKQVRVSEVRQLVESGAVIIDVREPNEFANGAIKGAKNIPLSQLRERMHEIPKDVPVYVHCRSAQRSYNAVMVLEHNGYDQVYNISGSFLGISLYEYFKDQQLNREPIVTQYNFK</sequence>
<dbReference type="Pfam" id="PF07992">
    <property type="entry name" value="Pyr_redox_2"/>
    <property type="match status" value="1"/>
</dbReference>
<dbReference type="Proteomes" id="UP000238825">
    <property type="component" value="Chromosome"/>
</dbReference>
<comment type="cofactor">
    <cofactor evidence="1">
        <name>FAD</name>
        <dbReference type="ChEBI" id="CHEBI:57692"/>
    </cofactor>
</comment>
<dbReference type="PRINTS" id="PR00411">
    <property type="entry name" value="PNDRDTASEI"/>
</dbReference>
<keyword evidence="6" id="KW-0676">Redox-active center</keyword>
<dbReference type="InterPro" id="IPR023753">
    <property type="entry name" value="FAD/NAD-binding_dom"/>
</dbReference>
<evidence type="ECO:0000256" key="1">
    <source>
        <dbReference type="ARBA" id="ARBA00001974"/>
    </source>
</evidence>
<dbReference type="PROSITE" id="PS50206">
    <property type="entry name" value="RHODANESE_3"/>
    <property type="match status" value="1"/>
</dbReference>
<dbReference type="AlphaFoldDB" id="A0A2S0K2T3"/>
<dbReference type="EMBL" id="CP019980">
    <property type="protein sequence ID" value="AVK97677.1"/>
    <property type="molecule type" value="Genomic_DNA"/>
</dbReference>
<evidence type="ECO:0000256" key="6">
    <source>
        <dbReference type="ARBA" id="ARBA00023284"/>
    </source>
</evidence>
<dbReference type="PANTHER" id="PTHR43429:SF1">
    <property type="entry name" value="NAD(P)H SULFUR OXIDOREDUCTASE (COA-DEPENDENT)"/>
    <property type="match status" value="1"/>
</dbReference>
<dbReference type="SUPFAM" id="SSF51905">
    <property type="entry name" value="FAD/NAD(P)-binding domain"/>
    <property type="match status" value="1"/>
</dbReference>
<keyword evidence="5" id="KW-0560">Oxidoreductase</keyword>
<reference evidence="8 9" key="1">
    <citation type="submission" date="2017-03" db="EMBL/GenBank/DDBJ databases">
        <title>The whole genome sequencing and assembly of Lysinibacillus sphaericus DSM 28T strain.</title>
        <authorList>
            <person name="Lee Y.-J."/>
            <person name="Yi H."/>
            <person name="Bahn Y.-S."/>
            <person name="Kim J.F."/>
            <person name="Lee D.-W."/>
        </authorList>
    </citation>
    <scope>NUCLEOTIDE SEQUENCE [LARGE SCALE GENOMIC DNA]</scope>
    <source>
        <strain evidence="8 9">DSM 28</strain>
    </source>
</reference>
<gene>
    <name evidence="8" type="ORF">LS41612_16020</name>
</gene>
<evidence type="ECO:0000256" key="2">
    <source>
        <dbReference type="ARBA" id="ARBA00009130"/>
    </source>
</evidence>
<dbReference type="RefSeq" id="WP_024362412.1">
    <property type="nucleotide sequence ID" value="NZ_BJNS01000041.1"/>
</dbReference>
<dbReference type="Gene3D" id="3.40.250.10">
    <property type="entry name" value="Rhodanese-like domain"/>
    <property type="match status" value="1"/>
</dbReference>
<dbReference type="PANTHER" id="PTHR43429">
    <property type="entry name" value="PYRIDINE NUCLEOTIDE-DISULFIDE OXIDOREDUCTASE DOMAIN-CONTAINING"/>
    <property type="match status" value="1"/>
</dbReference>
<evidence type="ECO:0000313" key="9">
    <source>
        <dbReference type="Proteomes" id="UP000238825"/>
    </source>
</evidence>